<evidence type="ECO:0000313" key="4">
    <source>
        <dbReference type="Proteomes" id="UP000250790"/>
    </source>
</evidence>
<dbReference type="GO" id="GO:0016020">
    <property type="term" value="C:membrane"/>
    <property type="evidence" value="ECO:0007669"/>
    <property type="project" value="InterPro"/>
</dbReference>
<dbReference type="RefSeq" id="WP_108312805.1">
    <property type="nucleotide sequence ID" value="NZ_NESN01000003.1"/>
</dbReference>
<sequence>MLFQMVSLVLDVVAGLIAGTCLLRFLMQWQRISFHQPLGQFVFAVTDWLLLPLRRVIPAWSAWDLSSLVGAFLIKLVQYTLLWLVAGGHGALGLLPLVSLVGMAQLMVSALSALVLVMAVLSWVNPGSPMYSLAARLCQPFLRPFQRVVPLIGGVDLSPIALLLGLQLAGMLLAQLQMSWMY</sequence>
<feature type="transmembrane region" description="Helical" evidence="2">
    <location>
        <begin position="6"/>
        <end position="26"/>
    </location>
</feature>
<keyword evidence="2" id="KW-0812">Transmembrane</keyword>
<evidence type="ECO:0000256" key="1">
    <source>
        <dbReference type="ARBA" id="ARBA00010894"/>
    </source>
</evidence>
<reference evidence="3 4" key="1">
    <citation type="submission" date="2017-04" db="EMBL/GenBank/DDBJ databases">
        <title>Unexpected and diverse lifestyles within the genus Limnohabitans.</title>
        <authorList>
            <person name="Kasalicky V."/>
            <person name="Mehrshad M."/>
            <person name="Andrei S.-A."/>
            <person name="Salcher M."/>
            <person name="Kratochvilova H."/>
            <person name="Simek K."/>
            <person name="Ghai R."/>
        </authorList>
    </citation>
    <scope>NUCLEOTIDE SEQUENCE [LARGE SCALE GENOMIC DNA]</scope>
    <source>
        <strain evidence="3 4">II-B4</strain>
    </source>
</reference>
<keyword evidence="4" id="KW-1185">Reference proteome</keyword>
<dbReference type="InterPro" id="IPR003425">
    <property type="entry name" value="CCB3/YggT"/>
</dbReference>
<keyword evidence="2" id="KW-1133">Transmembrane helix</keyword>
<name>A0A315EB15_9BURK</name>
<dbReference type="Pfam" id="PF02325">
    <property type="entry name" value="CCB3_YggT"/>
    <property type="match status" value="2"/>
</dbReference>
<keyword evidence="2" id="KW-0472">Membrane</keyword>
<dbReference type="EMBL" id="NESN01000003">
    <property type="protein sequence ID" value="PUE53332.1"/>
    <property type="molecule type" value="Genomic_DNA"/>
</dbReference>
<comment type="caution">
    <text evidence="3">The sequence shown here is derived from an EMBL/GenBank/DDBJ whole genome shotgun (WGS) entry which is preliminary data.</text>
</comment>
<accession>A0A315EB15</accession>
<feature type="transmembrane region" description="Helical" evidence="2">
    <location>
        <begin position="151"/>
        <end position="174"/>
    </location>
</feature>
<feature type="transmembrane region" description="Helical" evidence="2">
    <location>
        <begin position="97"/>
        <end position="124"/>
    </location>
</feature>
<evidence type="ECO:0000313" key="3">
    <source>
        <dbReference type="EMBL" id="PUE53332.1"/>
    </source>
</evidence>
<evidence type="ECO:0008006" key="5">
    <source>
        <dbReference type="Google" id="ProtNLM"/>
    </source>
</evidence>
<dbReference type="PANTHER" id="PTHR33219:SF14">
    <property type="entry name" value="PROTEIN COFACTOR ASSEMBLY OF COMPLEX C SUBUNIT B CCB3, CHLOROPLASTIC-RELATED"/>
    <property type="match status" value="1"/>
</dbReference>
<dbReference type="OrthoDB" id="9806665at2"/>
<dbReference type="PANTHER" id="PTHR33219">
    <property type="entry name" value="YLMG HOMOLOG PROTEIN 2, CHLOROPLASTIC"/>
    <property type="match status" value="1"/>
</dbReference>
<protein>
    <recommendedName>
        <fullName evidence="5">YggT family protein</fullName>
    </recommendedName>
</protein>
<dbReference type="Proteomes" id="UP000250790">
    <property type="component" value="Unassembled WGS sequence"/>
</dbReference>
<evidence type="ECO:0000256" key="2">
    <source>
        <dbReference type="SAM" id="Phobius"/>
    </source>
</evidence>
<organism evidence="3 4">
    <name type="scientific">Limnohabitans parvus II-B4</name>
    <dbReference type="NCBI Taxonomy" id="1293052"/>
    <lineage>
        <taxon>Bacteria</taxon>
        <taxon>Pseudomonadati</taxon>
        <taxon>Pseudomonadota</taxon>
        <taxon>Betaproteobacteria</taxon>
        <taxon>Burkholderiales</taxon>
        <taxon>Comamonadaceae</taxon>
        <taxon>Limnohabitans</taxon>
    </lineage>
</organism>
<proteinExistence type="inferred from homology"/>
<comment type="similarity">
    <text evidence="1">Belongs to the YggT family.</text>
</comment>
<gene>
    <name evidence="3" type="ORF">B9Z37_09705</name>
</gene>
<dbReference type="AlphaFoldDB" id="A0A315EB15"/>